<evidence type="ECO:0000313" key="3">
    <source>
        <dbReference type="Proteomes" id="UP000426857"/>
    </source>
</evidence>
<dbReference type="RefSeq" id="WP_155867999.1">
    <property type="nucleotide sequence ID" value="NZ_CP046322.1"/>
</dbReference>
<reference evidence="2 3" key="1">
    <citation type="submission" date="2019-11" db="EMBL/GenBank/DDBJ databases">
        <title>FDA dAtabase for Regulatory Grade micrObial Sequences (FDA-ARGOS): Supporting development and validation of Infectious Disease Dx tests.</title>
        <authorList>
            <person name="Kerrigan L."/>
            <person name="Long C."/>
            <person name="Tallon L."/>
            <person name="Sadzewicz L."/>
            <person name="Vavikolanu K."/>
            <person name="Mehta A."/>
            <person name="Aluvathingal J."/>
            <person name="Nadendla S."/>
            <person name="Yan Y."/>
            <person name="Sichtig H."/>
        </authorList>
    </citation>
    <scope>NUCLEOTIDE SEQUENCE [LARGE SCALE GENOMIC DNA]</scope>
    <source>
        <strain evidence="2 3">FDAARGOS_674</strain>
    </source>
</reference>
<name>A0A6B8TDY1_9CORY</name>
<organism evidence="2 3">
    <name type="scientific">Corynebacterium xerosis</name>
    <dbReference type="NCBI Taxonomy" id="1725"/>
    <lineage>
        <taxon>Bacteria</taxon>
        <taxon>Bacillati</taxon>
        <taxon>Actinomycetota</taxon>
        <taxon>Actinomycetes</taxon>
        <taxon>Mycobacteriales</taxon>
        <taxon>Corynebacteriaceae</taxon>
        <taxon>Corynebacterium</taxon>
    </lineage>
</organism>
<sequence>MIDRVWEPDPIITEAVLDGRRRLRDLSTEDAEWAVATMSVMGRTVTTIAELLGCTPRHVKRIRARGTTQLMIGYAIERQMRLDAESRAAEATRTARRATAELERATGRADRLEREAFTRRPRVA</sequence>
<protein>
    <submittedName>
        <fullName evidence="2">Uncharacterized protein</fullName>
    </submittedName>
</protein>
<proteinExistence type="predicted"/>
<dbReference type="Proteomes" id="UP000426857">
    <property type="component" value="Chromosome"/>
</dbReference>
<evidence type="ECO:0000313" key="2">
    <source>
        <dbReference type="EMBL" id="QGS34148.1"/>
    </source>
</evidence>
<dbReference type="KEGG" id="cxe:FOB82_03515"/>
<gene>
    <name evidence="2" type="ORF">FOB82_03515</name>
</gene>
<feature type="region of interest" description="Disordered" evidence="1">
    <location>
        <begin position="87"/>
        <end position="124"/>
    </location>
</feature>
<dbReference type="AlphaFoldDB" id="A0A6B8TDY1"/>
<evidence type="ECO:0000256" key="1">
    <source>
        <dbReference type="SAM" id="MobiDB-lite"/>
    </source>
</evidence>
<accession>A0A6B8TDY1</accession>
<feature type="compositionally biased region" description="Basic and acidic residues" evidence="1">
    <location>
        <begin position="98"/>
        <end position="118"/>
    </location>
</feature>
<dbReference type="EMBL" id="CP046322">
    <property type="protein sequence ID" value="QGS34148.1"/>
    <property type="molecule type" value="Genomic_DNA"/>
</dbReference>